<evidence type="ECO:0000313" key="3">
    <source>
        <dbReference type="EMBL" id="WXA92478.1"/>
    </source>
</evidence>
<dbReference type="PANTHER" id="PTHR37806:SF1">
    <property type="entry name" value="PEPTIDASE C39-LIKE DOMAIN-CONTAINING PROTEIN"/>
    <property type="match status" value="1"/>
</dbReference>
<dbReference type="PROSITE" id="PS51257">
    <property type="entry name" value="PROKAR_LIPOPROTEIN"/>
    <property type="match status" value="1"/>
</dbReference>
<evidence type="ECO:0000256" key="1">
    <source>
        <dbReference type="SAM" id="SignalP"/>
    </source>
</evidence>
<dbReference type="RefSeq" id="WP_394843079.1">
    <property type="nucleotide sequence ID" value="NZ_CP089982.1"/>
</dbReference>
<keyword evidence="4" id="KW-1185">Reference proteome</keyword>
<feature type="chain" id="PRO_5045624443" evidence="1">
    <location>
        <begin position="22"/>
        <end position="238"/>
    </location>
</feature>
<evidence type="ECO:0000259" key="2">
    <source>
        <dbReference type="Pfam" id="PF13529"/>
    </source>
</evidence>
<dbReference type="PIRSF" id="PIRSF032442">
    <property type="entry name" value="UCP032442"/>
    <property type="match status" value="1"/>
</dbReference>
<accession>A0ABZ2K162</accession>
<dbReference type="Gene3D" id="3.90.70.10">
    <property type="entry name" value="Cysteine proteinases"/>
    <property type="match status" value="1"/>
</dbReference>
<sequence>MRTKFTLLVGIVLGCSPIGCATESAEPETGVQESQAQAAFVLDVPYVAQNPELPRGCEVTALTMLLRYAGIDGADKMTLAEQVEKVPYLEDGFHGNPYDGFVGDMYTFEKPGYGVYHGPVARLAERYLPNEIVDLTGANFDTLLTKHVARGRPVWVINNALWRKLADSEFETWHTRTGDIRITWEEHSVVITGFDANNVYINDPLDPSNGKNKRLNRKNFREAWEQLGRQAITYYSGK</sequence>
<dbReference type="InterPro" id="IPR039564">
    <property type="entry name" value="Peptidase_C39-like"/>
</dbReference>
<keyword evidence="1" id="KW-0732">Signal</keyword>
<gene>
    <name evidence="3" type="ORF">LZC95_39265</name>
</gene>
<dbReference type="Pfam" id="PF13529">
    <property type="entry name" value="Peptidase_C39_2"/>
    <property type="match status" value="1"/>
</dbReference>
<dbReference type="EMBL" id="CP089982">
    <property type="protein sequence ID" value="WXA92478.1"/>
    <property type="molecule type" value="Genomic_DNA"/>
</dbReference>
<organism evidence="3 4">
    <name type="scientific">Pendulispora brunnea</name>
    <dbReference type="NCBI Taxonomy" id="2905690"/>
    <lineage>
        <taxon>Bacteria</taxon>
        <taxon>Pseudomonadati</taxon>
        <taxon>Myxococcota</taxon>
        <taxon>Myxococcia</taxon>
        <taxon>Myxococcales</taxon>
        <taxon>Sorangiineae</taxon>
        <taxon>Pendulisporaceae</taxon>
        <taxon>Pendulispora</taxon>
    </lineage>
</organism>
<dbReference type="InterPro" id="IPR039563">
    <property type="entry name" value="Peptidase_C39_single_dom"/>
</dbReference>
<proteinExistence type="predicted"/>
<reference evidence="3 4" key="1">
    <citation type="submission" date="2021-12" db="EMBL/GenBank/DDBJ databases">
        <title>Discovery of the Pendulisporaceae a myxobacterial family with distinct sporulation behavior and unique specialized metabolism.</title>
        <authorList>
            <person name="Garcia R."/>
            <person name="Popoff A."/>
            <person name="Bader C.D."/>
            <person name="Loehr J."/>
            <person name="Walesch S."/>
            <person name="Walt C."/>
            <person name="Boldt J."/>
            <person name="Bunk B."/>
            <person name="Haeckl F.J.F.P.J."/>
            <person name="Gunesch A.P."/>
            <person name="Birkelbach J."/>
            <person name="Nuebel U."/>
            <person name="Pietschmann T."/>
            <person name="Bach T."/>
            <person name="Mueller R."/>
        </authorList>
    </citation>
    <scope>NUCLEOTIDE SEQUENCE [LARGE SCALE GENOMIC DNA]</scope>
    <source>
        <strain evidence="3 4">MSr12523</strain>
    </source>
</reference>
<name>A0ABZ2K162_9BACT</name>
<evidence type="ECO:0000313" key="4">
    <source>
        <dbReference type="Proteomes" id="UP001379533"/>
    </source>
</evidence>
<protein>
    <submittedName>
        <fullName evidence="3">C39 family peptidase</fullName>
    </submittedName>
</protein>
<dbReference type="CDD" id="cd02549">
    <property type="entry name" value="Peptidase_C39A"/>
    <property type="match status" value="1"/>
</dbReference>
<feature type="domain" description="Peptidase C39-like" evidence="2">
    <location>
        <begin position="42"/>
        <end position="204"/>
    </location>
</feature>
<dbReference type="InterPro" id="IPR016997">
    <property type="entry name" value="UCP032442"/>
</dbReference>
<feature type="signal peptide" evidence="1">
    <location>
        <begin position="1"/>
        <end position="21"/>
    </location>
</feature>
<dbReference type="Proteomes" id="UP001379533">
    <property type="component" value="Chromosome"/>
</dbReference>
<dbReference type="PANTHER" id="PTHR37806">
    <property type="entry name" value="LMO0724 PROTEIN"/>
    <property type="match status" value="1"/>
</dbReference>